<dbReference type="Pfam" id="PF14420">
    <property type="entry name" value="Clr5"/>
    <property type="match status" value="1"/>
</dbReference>
<comment type="caution">
    <text evidence="3">The sequence shown here is derived from an EMBL/GenBank/DDBJ whole genome shotgun (WGS) entry which is preliminary data.</text>
</comment>
<sequence>MDSSRCKISSPTEALRDKDLEYTVLPTERDWDARREEIIYLYRDREYTLNDVLKAIQQKYRWKVTPRMFKTRFDKWGIRKYQKHIPRRERPSKARRRPALTSVTLAIRNSSDAPDSGRGPTDFGFCSLPPPLSVSPSTAGSGYSASAAAAGVTIAHYPYSYTPKDTLPTPPLQSSPKTGYSYVPQNSLAAYSQYALSSQAPTAPRSSTTSPAIYAPQHHHATSMPMLPVSAGSIPMQVVPQHVMSPPNTYLPRSSTFDPTPESYSLDYADSLSASSPLLPLTVESKPSAATSATASSFNFGSSISRHSSSKCLGGLSCSGTTLRCNAELLRLVPADIASNGIKSQVDMYQNLSNSVAFLTRLRGHIRKCCQDEEFVVRAEPEMQNHVRHLVTNIYPALCSGIVGLVKVTTSNVVLGSFLSTLETEAIAIQGLEHPVSQLAMCLQNLFLIHPQNGFSSLIEDMSQQMGQQLFETFGRGSPVGLYHVLEGRCSYLVDDGVLVNMDGLLDLACRSLQSQSQNNETEMFRSMVIFDPVTSSTGSTTANGAASQEGHWVEARAVIELIYKVARIKLDIKETDPSISGLTENALHRCSEFQQAAAGDPHSKRAQTELAIVNALVPRIYLIMAQNLYYRGIKSADEALRNQALQCLEDSLERSSKYQRRSKLFSLSLDISRRMFNACNDSQALVELQQMEGRFRPPPALGIN</sequence>
<proteinExistence type="predicted"/>
<reference evidence="3 4" key="1">
    <citation type="journal article" date="2024" name="IMA Fungus">
        <title>IMA Genome - F19 : A genome assembly and annotation guide to empower mycologists, including annotated draft genome sequences of Ceratocystis pirilliformis, Diaporthe australafricana, Fusarium ophioides, Paecilomyces lecythidis, and Sporothrix stenoceras.</title>
        <authorList>
            <person name="Aylward J."/>
            <person name="Wilson A.M."/>
            <person name="Visagie C.M."/>
            <person name="Spraker J."/>
            <person name="Barnes I."/>
            <person name="Buitendag C."/>
            <person name="Ceriani C."/>
            <person name="Del Mar Angel L."/>
            <person name="du Plessis D."/>
            <person name="Fuchs T."/>
            <person name="Gasser K."/>
            <person name="Kramer D."/>
            <person name="Li W."/>
            <person name="Munsamy K."/>
            <person name="Piso A."/>
            <person name="Price J.L."/>
            <person name="Sonnekus B."/>
            <person name="Thomas C."/>
            <person name="van der Nest A."/>
            <person name="van Dijk A."/>
            <person name="van Heerden A."/>
            <person name="van Vuuren N."/>
            <person name="Yilmaz N."/>
            <person name="Duong T.A."/>
            <person name="van der Merwe N.A."/>
            <person name="Wingfield M.J."/>
            <person name="Wingfield B.D."/>
        </authorList>
    </citation>
    <scope>NUCLEOTIDE SEQUENCE [LARGE SCALE GENOMIC DNA]</scope>
    <source>
        <strain evidence="3 4">CMW 12675</strain>
    </source>
</reference>
<dbReference type="Proteomes" id="UP001583280">
    <property type="component" value="Unassembled WGS sequence"/>
</dbReference>
<dbReference type="PANTHER" id="PTHR38788:SF3">
    <property type="entry name" value="CLR5 DOMAIN-CONTAINING PROTEIN"/>
    <property type="match status" value="1"/>
</dbReference>
<gene>
    <name evidence="3" type="ORF">Cpir12675_003648</name>
</gene>
<feature type="domain" description="Clr5" evidence="2">
    <location>
        <begin position="28"/>
        <end position="80"/>
    </location>
</feature>
<protein>
    <recommendedName>
        <fullName evidence="2">Clr5 domain-containing protein</fullName>
    </recommendedName>
</protein>
<name>A0ABR3Z1H0_9PEZI</name>
<feature type="compositionally biased region" description="Polar residues" evidence="1">
    <location>
        <begin position="101"/>
        <end position="113"/>
    </location>
</feature>
<keyword evidence="4" id="KW-1185">Reference proteome</keyword>
<accession>A0ABR3Z1H0</accession>
<evidence type="ECO:0000313" key="4">
    <source>
        <dbReference type="Proteomes" id="UP001583280"/>
    </source>
</evidence>
<dbReference type="EMBL" id="JAWDJO010000090">
    <property type="protein sequence ID" value="KAL1894471.1"/>
    <property type="molecule type" value="Genomic_DNA"/>
</dbReference>
<evidence type="ECO:0000256" key="1">
    <source>
        <dbReference type="SAM" id="MobiDB-lite"/>
    </source>
</evidence>
<organism evidence="3 4">
    <name type="scientific">Ceratocystis pirilliformis</name>
    <dbReference type="NCBI Taxonomy" id="259994"/>
    <lineage>
        <taxon>Eukaryota</taxon>
        <taxon>Fungi</taxon>
        <taxon>Dikarya</taxon>
        <taxon>Ascomycota</taxon>
        <taxon>Pezizomycotina</taxon>
        <taxon>Sordariomycetes</taxon>
        <taxon>Hypocreomycetidae</taxon>
        <taxon>Microascales</taxon>
        <taxon>Ceratocystidaceae</taxon>
        <taxon>Ceratocystis</taxon>
    </lineage>
</organism>
<dbReference type="InterPro" id="IPR025676">
    <property type="entry name" value="Clr5_dom"/>
</dbReference>
<feature type="region of interest" description="Disordered" evidence="1">
    <location>
        <begin position="86"/>
        <end position="122"/>
    </location>
</feature>
<evidence type="ECO:0000313" key="3">
    <source>
        <dbReference type="EMBL" id="KAL1894471.1"/>
    </source>
</evidence>
<dbReference type="PANTHER" id="PTHR38788">
    <property type="entry name" value="CLR5 DOMAIN-CONTAINING PROTEIN"/>
    <property type="match status" value="1"/>
</dbReference>
<evidence type="ECO:0000259" key="2">
    <source>
        <dbReference type="Pfam" id="PF14420"/>
    </source>
</evidence>